<organism evidence="1 2">
    <name type="scientific">Puccinia striiformis f. sp. tritici PST-78</name>
    <dbReference type="NCBI Taxonomy" id="1165861"/>
    <lineage>
        <taxon>Eukaryota</taxon>
        <taxon>Fungi</taxon>
        <taxon>Dikarya</taxon>
        <taxon>Basidiomycota</taxon>
        <taxon>Pucciniomycotina</taxon>
        <taxon>Pucciniomycetes</taxon>
        <taxon>Pucciniales</taxon>
        <taxon>Pucciniaceae</taxon>
        <taxon>Puccinia</taxon>
    </lineage>
</organism>
<dbReference type="Proteomes" id="UP000054564">
    <property type="component" value="Unassembled WGS sequence"/>
</dbReference>
<proteinExistence type="predicted"/>
<gene>
    <name evidence="1" type="ORF">PSTG_08909</name>
</gene>
<reference evidence="2" key="1">
    <citation type="submission" date="2014-03" db="EMBL/GenBank/DDBJ databases">
        <title>The Genome Sequence of Puccinia striiformis f. sp. tritici PST-78.</title>
        <authorList>
            <consortium name="The Broad Institute Genome Sequencing Platform"/>
            <person name="Cuomo C."/>
            <person name="Hulbert S."/>
            <person name="Chen X."/>
            <person name="Walker B."/>
            <person name="Young S.K."/>
            <person name="Zeng Q."/>
            <person name="Gargeya S."/>
            <person name="Fitzgerald M."/>
            <person name="Haas B."/>
            <person name="Abouelleil A."/>
            <person name="Alvarado L."/>
            <person name="Arachchi H.M."/>
            <person name="Berlin A.M."/>
            <person name="Chapman S.B."/>
            <person name="Goldberg J."/>
            <person name="Griggs A."/>
            <person name="Gujja S."/>
            <person name="Hansen M."/>
            <person name="Howarth C."/>
            <person name="Imamovic A."/>
            <person name="Larimer J."/>
            <person name="McCowan C."/>
            <person name="Montmayeur A."/>
            <person name="Murphy C."/>
            <person name="Neiman D."/>
            <person name="Pearson M."/>
            <person name="Priest M."/>
            <person name="Roberts A."/>
            <person name="Saif S."/>
            <person name="Shea T."/>
            <person name="Sisk P."/>
            <person name="Sykes S."/>
            <person name="Wortman J."/>
            <person name="Nusbaum C."/>
            <person name="Birren B."/>
        </authorList>
    </citation>
    <scope>NUCLEOTIDE SEQUENCE [LARGE SCALE GENOMIC DNA]</scope>
    <source>
        <strain evidence="2">race PST-78</strain>
    </source>
</reference>
<sequence length="120" mass="11842">MFALFTAPPLAGRITVPAGLAPLASVGPIIAPPGLSPSSTHLTTVDQCVLAGLTASLAQSADSPAKLAQSLGQLAGFDHLIPPLDESAPYSPAPSIAGVQAPSSLGSSVSSCGCHTMRIV</sequence>
<dbReference type="EMBL" id="AJIL01000063">
    <property type="protein sequence ID" value="KNE97887.1"/>
    <property type="molecule type" value="Genomic_DNA"/>
</dbReference>
<keyword evidence="2" id="KW-1185">Reference proteome</keyword>
<comment type="caution">
    <text evidence="1">The sequence shown here is derived from an EMBL/GenBank/DDBJ whole genome shotgun (WGS) entry which is preliminary data.</text>
</comment>
<protein>
    <submittedName>
        <fullName evidence="1">Uncharacterized protein</fullName>
    </submittedName>
</protein>
<accession>A0A0L0VF03</accession>
<dbReference type="AlphaFoldDB" id="A0A0L0VF03"/>
<name>A0A0L0VF03_9BASI</name>
<evidence type="ECO:0000313" key="2">
    <source>
        <dbReference type="Proteomes" id="UP000054564"/>
    </source>
</evidence>
<evidence type="ECO:0000313" key="1">
    <source>
        <dbReference type="EMBL" id="KNE97887.1"/>
    </source>
</evidence>